<dbReference type="PROSITE" id="PS00211">
    <property type="entry name" value="ABC_TRANSPORTER_1"/>
    <property type="match status" value="2"/>
</dbReference>
<dbReference type="InterPro" id="IPR003593">
    <property type="entry name" value="AAA+_ATPase"/>
</dbReference>
<feature type="domain" description="ABC transporter" evidence="5">
    <location>
        <begin position="651"/>
        <end position="883"/>
    </location>
</feature>
<evidence type="ECO:0000256" key="4">
    <source>
        <dbReference type="SAM" id="MobiDB-lite"/>
    </source>
</evidence>
<evidence type="ECO:0000256" key="3">
    <source>
        <dbReference type="ARBA" id="ARBA00022840"/>
    </source>
</evidence>
<keyword evidence="2" id="KW-0547">Nucleotide-binding</keyword>
<organism evidence="6 7">
    <name type="scientific">Prorocentrum cordatum</name>
    <dbReference type="NCBI Taxonomy" id="2364126"/>
    <lineage>
        <taxon>Eukaryota</taxon>
        <taxon>Sar</taxon>
        <taxon>Alveolata</taxon>
        <taxon>Dinophyceae</taxon>
        <taxon>Prorocentrales</taxon>
        <taxon>Prorocentraceae</taxon>
        <taxon>Prorocentrum</taxon>
    </lineage>
</organism>
<keyword evidence="1" id="KW-0677">Repeat</keyword>
<protein>
    <recommendedName>
        <fullName evidence="5">ABC transporter domain-containing protein</fullName>
    </recommendedName>
</protein>
<evidence type="ECO:0000313" key="7">
    <source>
        <dbReference type="Proteomes" id="UP001189429"/>
    </source>
</evidence>
<feature type="compositionally biased region" description="Basic and acidic residues" evidence="4">
    <location>
        <begin position="586"/>
        <end position="600"/>
    </location>
</feature>
<comment type="caution">
    <text evidence="6">The sequence shown here is derived from an EMBL/GenBank/DDBJ whole genome shotgun (WGS) entry which is preliminary data.</text>
</comment>
<proteinExistence type="predicted"/>
<dbReference type="EMBL" id="CAUYUJ010021090">
    <property type="protein sequence ID" value="CAK0902575.1"/>
    <property type="molecule type" value="Genomic_DNA"/>
</dbReference>
<feature type="region of interest" description="Disordered" evidence="4">
    <location>
        <begin position="581"/>
        <end position="600"/>
    </location>
</feature>
<feature type="compositionally biased region" description="Basic and acidic residues" evidence="4">
    <location>
        <begin position="262"/>
        <end position="272"/>
    </location>
</feature>
<sequence>METSDTEAAQALKPVLDPFDVDEDTFESLRDMVKEAFGEHGAGGANKLAPQLEELLEPFLLAFGAEPTAVPTAALQVAVSLCGLPEPTAAAKPVAAPDPVAAPAAAQKPAEAERKPAAGGGFTLEAFCAGGSSGSGAKAKAKAFAPAQRGGGGAGGAPKTLSGLWKTEVDANNQVKAAWDLGQGAAEGGGDGFVLREDSGGSDEEHDEEGEPQEDGAREKQARERRQRKETSRALRLAAAEARANAAPTEDLATVASLGLSETREGKVEADKKKRPARAPHMEGAGGRNVHLEGINVTLNGPTGSVDLLKEADVHLSAGHVYGLVGKNGCGKTTLLRRLATGAVPGLPPHLRFRYMAQELSCLNPEQTPLEAVVHSDEERRELLEERERLDALLSGAEQAKGAEELAAADARAQRFLEVERCLEAIDADGAEDRAQTMLRVLNFDDATMRRPTGSLSGGWQMRLALAVVLFSRPDVLLLDEPTNHLDLHGVLWLQRHLRCEWGAASAKKDRIVVIVSHDRSFLDACATDILEIHSCKLRNFAGNYSAYLDRVLDEQRLALLKREEEERAEKVAEKELRAMKKKAREHKDDKKVRQLKSKEKQLTERKLKLSSAREFGDGRDDIFAKLREDTSLRFRFPEADNVLDADTNYLEMDGATIRQGDRVILKNVTLTIEPRSRIAIVGANGAGKSTLMKALCGELKADEGPRGRGKIHPAFKPAFVSQNHLERLEGSLRVNCMDHLREQLPDASTLRNTEGMLTKQCDDSLIRATLGNFGMGRDALKKVGYLSGGQRARLSLATATWWEPTALLLDEPTNHLDVDSLDALTLGLQAFDGPVVVVSHSRGFLEALCEELWIVRDGTVHVCTKGEEAFAQFFAQYVKQVEASLK</sequence>
<keyword evidence="3" id="KW-0067">ATP-binding</keyword>
<evidence type="ECO:0000313" key="6">
    <source>
        <dbReference type="EMBL" id="CAK0902575.1"/>
    </source>
</evidence>
<dbReference type="CDD" id="cd03221">
    <property type="entry name" value="ABCF_EF-3"/>
    <property type="match status" value="2"/>
</dbReference>
<name>A0ABN9XRH1_9DINO</name>
<dbReference type="InterPro" id="IPR027417">
    <property type="entry name" value="P-loop_NTPase"/>
</dbReference>
<feature type="compositionally biased region" description="Acidic residues" evidence="4">
    <location>
        <begin position="200"/>
        <end position="214"/>
    </location>
</feature>
<evidence type="ECO:0000256" key="2">
    <source>
        <dbReference type="ARBA" id="ARBA00022741"/>
    </source>
</evidence>
<dbReference type="InterPro" id="IPR050611">
    <property type="entry name" value="ABCF"/>
</dbReference>
<dbReference type="Gene3D" id="3.40.50.300">
    <property type="entry name" value="P-loop containing nucleotide triphosphate hydrolases"/>
    <property type="match status" value="2"/>
</dbReference>
<dbReference type="PROSITE" id="PS50893">
    <property type="entry name" value="ABC_TRANSPORTER_2"/>
    <property type="match status" value="2"/>
</dbReference>
<dbReference type="InterPro" id="IPR017871">
    <property type="entry name" value="ABC_transporter-like_CS"/>
</dbReference>
<accession>A0ABN9XRH1</accession>
<dbReference type="Pfam" id="PF00005">
    <property type="entry name" value="ABC_tran"/>
    <property type="match status" value="2"/>
</dbReference>
<gene>
    <name evidence="6" type="ORF">PCOR1329_LOCUS79153</name>
</gene>
<feature type="domain" description="ABC transporter" evidence="5">
    <location>
        <begin position="290"/>
        <end position="560"/>
    </location>
</feature>
<evidence type="ECO:0000256" key="1">
    <source>
        <dbReference type="ARBA" id="ARBA00022737"/>
    </source>
</evidence>
<dbReference type="SMART" id="SM00382">
    <property type="entry name" value="AAA"/>
    <property type="match status" value="2"/>
</dbReference>
<feature type="region of interest" description="Disordered" evidence="4">
    <location>
        <begin position="183"/>
        <end position="233"/>
    </location>
</feature>
<reference evidence="6" key="1">
    <citation type="submission" date="2023-10" db="EMBL/GenBank/DDBJ databases">
        <authorList>
            <person name="Chen Y."/>
            <person name="Shah S."/>
            <person name="Dougan E. K."/>
            <person name="Thang M."/>
            <person name="Chan C."/>
        </authorList>
    </citation>
    <scope>NUCLEOTIDE SEQUENCE [LARGE SCALE GENOMIC DNA]</scope>
</reference>
<dbReference type="PANTHER" id="PTHR19211">
    <property type="entry name" value="ATP-BINDING TRANSPORT PROTEIN-RELATED"/>
    <property type="match status" value="1"/>
</dbReference>
<feature type="region of interest" description="Disordered" evidence="4">
    <location>
        <begin position="262"/>
        <end position="288"/>
    </location>
</feature>
<dbReference type="Proteomes" id="UP001189429">
    <property type="component" value="Unassembled WGS sequence"/>
</dbReference>
<keyword evidence="7" id="KW-1185">Reference proteome</keyword>
<evidence type="ECO:0000259" key="5">
    <source>
        <dbReference type="PROSITE" id="PS50893"/>
    </source>
</evidence>
<dbReference type="SUPFAM" id="SSF52540">
    <property type="entry name" value="P-loop containing nucleoside triphosphate hydrolases"/>
    <property type="match status" value="2"/>
</dbReference>
<dbReference type="InterPro" id="IPR003439">
    <property type="entry name" value="ABC_transporter-like_ATP-bd"/>
</dbReference>
<feature type="compositionally biased region" description="Basic and acidic residues" evidence="4">
    <location>
        <begin position="215"/>
        <end position="233"/>
    </location>
</feature>
<dbReference type="PANTHER" id="PTHR19211:SF14">
    <property type="entry name" value="ATP-BINDING CASSETTE SUB-FAMILY F MEMBER 1"/>
    <property type="match status" value="1"/>
</dbReference>